<dbReference type="InterPro" id="IPR015422">
    <property type="entry name" value="PyrdxlP-dep_Trfase_small"/>
</dbReference>
<keyword evidence="3" id="KW-0032">Aminotransferase</keyword>
<dbReference type="SUPFAM" id="SSF53383">
    <property type="entry name" value="PLP-dependent transferases"/>
    <property type="match status" value="1"/>
</dbReference>
<name>A1ZI13_MICM2</name>
<reference evidence="3 4" key="1">
    <citation type="submission" date="2007-01" db="EMBL/GenBank/DDBJ databases">
        <authorList>
            <person name="Haygood M."/>
            <person name="Podell S."/>
            <person name="Anderson C."/>
            <person name="Hopkinson B."/>
            <person name="Roe K."/>
            <person name="Barbeau K."/>
            <person name="Gaasterland T."/>
            <person name="Ferriera S."/>
            <person name="Johnson J."/>
            <person name="Kravitz S."/>
            <person name="Beeson K."/>
            <person name="Sutton G."/>
            <person name="Rogers Y.-H."/>
            <person name="Friedman R."/>
            <person name="Frazier M."/>
            <person name="Venter J.C."/>
        </authorList>
    </citation>
    <scope>NUCLEOTIDE SEQUENCE [LARGE SCALE GENOMIC DNA]</scope>
    <source>
        <strain evidence="3 4">ATCC 23134</strain>
    </source>
</reference>
<organism evidence="3 4">
    <name type="scientific">Microscilla marina ATCC 23134</name>
    <dbReference type="NCBI Taxonomy" id="313606"/>
    <lineage>
        <taxon>Bacteria</taxon>
        <taxon>Pseudomonadati</taxon>
        <taxon>Bacteroidota</taxon>
        <taxon>Cytophagia</taxon>
        <taxon>Cytophagales</taxon>
        <taxon>Microscillaceae</taxon>
        <taxon>Microscilla</taxon>
    </lineage>
</organism>
<protein>
    <submittedName>
        <fullName evidence="3">Aminotransferase</fullName>
    </submittedName>
</protein>
<dbReference type="OrthoDB" id="9804366at2"/>
<sequence>MENYFNKFRQGIIGINAQIATQEGTQKVVYADWTASGRNYAPIENRIQQQLMPLVANTHTETSTTGMAMTHAYHEAQGIIKKHVNANQDDLIITATSGMTRLVNKLQRILGLKYREMPPEDQRPVVFITHMEHHSNHTSWLETLMTVEIIQPTAEGLVDLHHLDKLLENYQERPLKIASVTACSNVTGIMTPYHQIAQKMHRAGGYCFVDFACSAPYVAIDMHPAKEEAHLDAIFFSPHKFLGGPGSAGVLIFSRHLYQQRIPDNPGGGTVDWTNPWGKHKYIDNIEAREDGGTPAFLQTIKTAMCITLKQEMGVANILKREHELLDLLWDKVAPIPNVHILASQHRDRLAILSFYIDGLHYNSGVKLLNDKFGIQSRGGCSCAGTYGHYLLNVNPQQSQKITDMINQGDFSNKPGWIRISLHPTMTNDEVVFIADGIEQLAKHHEQWCQDYGFEARLNGLSAQSIAADNQLKEAMAEALTADFATTETGK</sequence>
<dbReference type="GO" id="GO:0008483">
    <property type="term" value="F:transaminase activity"/>
    <property type="evidence" value="ECO:0007669"/>
    <property type="project" value="UniProtKB-KW"/>
</dbReference>
<dbReference type="PANTHER" id="PTHR43586:SF8">
    <property type="entry name" value="CYSTEINE DESULFURASE 1, CHLOROPLASTIC"/>
    <property type="match status" value="1"/>
</dbReference>
<dbReference type="EMBL" id="AAWS01000008">
    <property type="protein sequence ID" value="EAY30170.1"/>
    <property type="molecule type" value="Genomic_DNA"/>
</dbReference>
<accession>A1ZI13</accession>
<keyword evidence="3" id="KW-0808">Transferase</keyword>
<dbReference type="Gene3D" id="3.40.640.10">
    <property type="entry name" value="Type I PLP-dependent aspartate aminotransferase-like (Major domain)"/>
    <property type="match status" value="1"/>
</dbReference>
<dbReference type="InterPro" id="IPR015421">
    <property type="entry name" value="PyrdxlP-dep_Trfase_major"/>
</dbReference>
<dbReference type="Pfam" id="PF00266">
    <property type="entry name" value="Aminotran_5"/>
    <property type="match status" value="1"/>
</dbReference>
<feature type="domain" description="Aminotransferase class V" evidence="2">
    <location>
        <begin position="29"/>
        <end position="431"/>
    </location>
</feature>
<dbReference type="PANTHER" id="PTHR43586">
    <property type="entry name" value="CYSTEINE DESULFURASE"/>
    <property type="match status" value="1"/>
</dbReference>
<dbReference type="Proteomes" id="UP000004095">
    <property type="component" value="Unassembled WGS sequence"/>
</dbReference>
<dbReference type="RefSeq" id="WP_002695798.1">
    <property type="nucleotide sequence ID" value="NZ_AAWS01000008.1"/>
</dbReference>
<dbReference type="eggNOG" id="COG0520">
    <property type="taxonomic scope" value="Bacteria"/>
</dbReference>
<gene>
    <name evidence="3" type="ORF">M23134_05503</name>
</gene>
<proteinExistence type="predicted"/>
<keyword evidence="4" id="KW-1185">Reference proteome</keyword>
<evidence type="ECO:0000256" key="1">
    <source>
        <dbReference type="ARBA" id="ARBA00022898"/>
    </source>
</evidence>
<evidence type="ECO:0000313" key="3">
    <source>
        <dbReference type="EMBL" id="EAY30170.1"/>
    </source>
</evidence>
<dbReference type="InterPro" id="IPR000192">
    <property type="entry name" value="Aminotrans_V_dom"/>
</dbReference>
<evidence type="ECO:0000313" key="4">
    <source>
        <dbReference type="Proteomes" id="UP000004095"/>
    </source>
</evidence>
<dbReference type="InterPro" id="IPR015424">
    <property type="entry name" value="PyrdxlP-dep_Trfase"/>
</dbReference>
<comment type="caution">
    <text evidence="3">The sequence shown here is derived from an EMBL/GenBank/DDBJ whole genome shotgun (WGS) entry which is preliminary data.</text>
</comment>
<keyword evidence="1" id="KW-0663">Pyridoxal phosphate</keyword>
<evidence type="ECO:0000259" key="2">
    <source>
        <dbReference type="Pfam" id="PF00266"/>
    </source>
</evidence>
<dbReference type="AlphaFoldDB" id="A1ZI13"/>
<dbReference type="Gene3D" id="3.90.1150.10">
    <property type="entry name" value="Aspartate Aminotransferase, domain 1"/>
    <property type="match status" value="1"/>
</dbReference>